<dbReference type="RefSeq" id="WP_091849804.1">
    <property type="nucleotide sequence ID" value="NZ_FOHZ01000005.1"/>
</dbReference>
<evidence type="ECO:0000313" key="2">
    <source>
        <dbReference type="EMBL" id="SET15367.1"/>
    </source>
</evidence>
<dbReference type="PANTHER" id="PTHR35399:SF2">
    <property type="entry name" value="DUF839 DOMAIN-CONTAINING PROTEIN"/>
    <property type="match status" value="1"/>
</dbReference>
<keyword evidence="3" id="KW-1185">Reference proteome</keyword>
<dbReference type="EMBL" id="FOHZ01000005">
    <property type="protein sequence ID" value="SET15367.1"/>
    <property type="molecule type" value="Genomic_DNA"/>
</dbReference>
<protein>
    <recommendedName>
        <fullName evidence="4">PhoX family phosphatase</fullName>
    </recommendedName>
</protein>
<feature type="region of interest" description="Disordered" evidence="1">
    <location>
        <begin position="54"/>
        <end position="78"/>
    </location>
</feature>
<dbReference type="Proteomes" id="UP000198762">
    <property type="component" value="Unassembled WGS sequence"/>
</dbReference>
<evidence type="ECO:0008006" key="4">
    <source>
        <dbReference type="Google" id="ProtNLM"/>
    </source>
</evidence>
<evidence type="ECO:0000313" key="3">
    <source>
        <dbReference type="Proteomes" id="UP000198762"/>
    </source>
</evidence>
<dbReference type="PROSITE" id="PS51318">
    <property type="entry name" value="TAT"/>
    <property type="match status" value="1"/>
</dbReference>
<dbReference type="STRING" id="430453.SAMN04487962_10514"/>
<gene>
    <name evidence="2" type="ORF">SAMN04487962_10514</name>
</gene>
<evidence type="ECO:0000256" key="1">
    <source>
        <dbReference type="SAM" id="MobiDB-lite"/>
    </source>
</evidence>
<dbReference type="InterPro" id="IPR006311">
    <property type="entry name" value="TAT_signal"/>
</dbReference>
<dbReference type="PANTHER" id="PTHR35399">
    <property type="entry name" value="SLR8030 PROTEIN"/>
    <property type="match status" value="1"/>
</dbReference>
<name>A0A1I0C7N5_9GAMM</name>
<dbReference type="Pfam" id="PF05787">
    <property type="entry name" value="PhoX"/>
    <property type="match status" value="1"/>
</dbReference>
<feature type="compositionally biased region" description="Low complexity" evidence="1">
    <location>
        <begin position="58"/>
        <end position="72"/>
    </location>
</feature>
<accession>A0A1I0C7N5</accession>
<dbReference type="AlphaFoldDB" id="A0A1I0C7N5"/>
<dbReference type="InterPro" id="IPR008557">
    <property type="entry name" value="PhoX"/>
</dbReference>
<dbReference type="OrthoDB" id="9801383at2"/>
<reference evidence="3" key="1">
    <citation type="submission" date="2016-10" db="EMBL/GenBank/DDBJ databases">
        <authorList>
            <person name="Varghese N."/>
            <person name="Submissions S."/>
        </authorList>
    </citation>
    <scope>NUCLEOTIDE SEQUENCE [LARGE SCALE GENOMIC DNA]</scope>
    <source>
        <strain evidence="3">CGMCC 1.6489</strain>
    </source>
</reference>
<organism evidence="2 3">
    <name type="scientific">Marinobacter segnicrescens</name>
    <dbReference type="NCBI Taxonomy" id="430453"/>
    <lineage>
        <taxon>Bacteria</taxon>
        <taxon>Pseudomonadati</taxon>
        <taxon>Pseudomonadota</taxon>
        <taxon>Gammaproteobacteria</taxon>
        <taxon>Pseudomonadales</taxon>
        <taxon>Marinobacteraceae</taxon>
        <taxon>Marinobacter</taxon>
    </lineage>
</organism>
<proteinExistence type="predicted"/>
<dbReference type="SUPFAM" id="SSF63829">
    <property type="entry name" value="Calcium-dependent phosphotriesterase"/>
    <property type="match status" value="1"/>
</dbReference>
<sequence>MGHHPVEDSNKSQNPAFETIVSARLSRRTLLKGSASAATLGVVSALGLSACGSGGSSSGTAASGETSTATITPESLGFDSVPTSLEDRVIVPQGYRAEVLYAKGDPIEAGLSEYLNNGTDVDFDRRSGDEHDGMWFFGISDDGRYDPNRSDRGILCVNHENLEDATLHENGVTSAADNGGSRPLIEVDREMNGHGVSCIEVRKVDGRWEVVRDSQYNRRVTIFTEMDVKGPAAGSDLLRTKSSPQGIKRWGTMNNCANGYTPWGTYIAAEENWYAYFTRTDDTANRSDAENTLASRYAIGLNGNVIGPGWNYREWDTASSNDVYARFDVTATAASPLDDYRNEANLHGFATEIDPFRPAQKPRVRTAFGRFSHEGVWAAPAVEGKPLVFYSGDDSRGEYVYKYVSTANWDPADATLGLAAGDKYLDDGKLYVAVFSEDGTGEWKELSYGVNGLDENNPLYPFRNQGDVMVATRLAADHVGATKMDRPEWAAVHPINREVYLTLTNGNQSNRPADETDPANPRAVNSNGHIIRWKEASDDNTAATFEWDIFLFGSAADRDTDYNLSGLTVDNQFSSPDGLYIDHRGVIWIQTDDGALTDVTNNQMLVAIPGSVRDGERKTVMTTDNDGVTSTVESWIGQSATDVQLKRFFVGPRGCEITGISLTPDAKTLFVNVQHPGEGGSAELFNTDVSTWPAASRDATEVGAAGSRPRSATVVITREDGGEIAV</sequence>
<feature type="region of interest" description="Disordered" evidence="1">
    <location>
        <begin position="505"/>
        <end position="526"/>
    </location>
</feature>